<keyword evidence="4" id="KW-0677">Repeat</keyword>
<keyword evidence="6" id="KW-0833">Ubl conjugation pathway</keyword>
<dbReference type="PANTHER" id="PTHR22770">
    <property type="entry name" value="UBIQUITIN CONJUGATING ENZYME 7 INTERACTING PROTEIN-RELATED"/>
    <property type="match status" value="1"/>
</dbReference>
<dbReference type="InterPro" id="IPR044066">
    <property type="entry name" value="TRIAD_supradom"/>
</dbReference>
<dbReference type="GO" id="GO:0016740">
    <property type="term" value="F:transferase activity"/>
    <property type="evidence" value="ECO:0007669"/>
    <property type="project" value="UniProtKB-KW"/>
</dbReference>
<name>A0A914RE18_9BILA</name>
<dbReference type="PROSITE" id="PS51873">
    <property type="entry name" value="TRIAD"/>
    <property type="match status" value="1"/>
</dbReference>
<feature type="domain" description="RING-type" evidence="8">
    <location>
        <begin position="176"/>
        <end position="332"/>
    </location>
</feature>
<dbReference type="AlphaFoldDB" id="A0A914RE18"/>
<comment type="pathway">
    <text evidence="1">Protein modification; protein ubiquitination.</text>
</comment>
<proteinExistence type="predicted"/>
<dbReference type="Gene3D" id="3.30.40.10">
    <property type="entry name" value="Zinc/RING finger domain, C3HC4 (zinc finger)"/>
    <property type="match status" value="1"/>
</dbReference>
<keyword evidence="7" id="KW-0862">Zinc</keyword>
<keyword evidence="5" id="KW-0863">Zinc-finger</keyword>
<evidence type="ECO:0000256" key="6">
    <source>
        <dbReference type="ARBA" id="ARBA00022786"/>
    </source>
</evidence>
<dbReference type="PANTHER" id="PTHR22770:SF47">
    <property type="entry name" value="E3 UBIQUITIN-PROTEIN LIGASE RNF216"/>
    <property type="match status" value="1"/>
</dbReference>
<keyword evidence="3" id="KW-0479">Metal-binding</keyword>
<keyword evidence="9" id="KW-1185">Reference proteome</keyword>
<protein>
    <submittedName>
        <fullName evidence="10">RING-type domain-containing protein</fullName>
    </submittedName>
</protein>
<evidence type="ECO:0000259" key="8">
    <source>
        <dbReference type="PROSITE" id="PS51873"/>
    </source>
</evidence>
<dbReference type="SUPFAM" id="SSF57850">
    <property type="entry name" value="RING/U-box"/>
    <property type="match status" value="2"/>
</dbReference>
<evidence type="ECO:0000256" key="3">
    <source>
        <dbReference type="ARBA" id="ARBA00022723"/>
    </source>
</evidence>
<keyword evidence="2" id="KW-0808">Transferase</keyword>
<evidence type="ECO:0000313" key="10">
    <source>
        <dbReference type="WBParaSite" id="PDA_v2.g992.t1"/>
    </source>
</evidence>
<dbReference type="InterPro" id="IPR013083">
    <property type="entry name" value="Znf_RING/FYVE/PHD"/>
</dbReference>
<dbReference type="WBParaSite" id="PDA_v2.g992.t1">
    <property type="protein sequence ID" value="PDA_v2.g992.t1"/>
    <property type="gene ID" value="PDA_v2.g992"/>
</dbReference>
<evidence type="ECO:0000313" key="9">
    <source>
        <dbReference type="Proteomes" id="UP000887578"/>
    </source>
</evidence>
<evidence type="ECO:0000256" key="4">
    <source>
        <dbReference type="ARBA" id="ARBA00022737"/>
    </source>
</evidence>
<sequence length="332" mass="37881">MNNKGLRKVVDKGIERNGFMRQQQQQRTLLRKPSFAYRKTVQMPLFLFRVFINRGDKNMLVKMLNVYMVCSNQPNGLVSLDIYGMPKKVDMAIQLTQRFIHYEETTSVGYNVSREKYEALYHSNPNVFKEIGTKNGVLLAVVNSTTNPRHQMDITITGRRMQIDNATKALAELFFPKFTCAICFAEFLIEAGIVTCEKQLHSICVECFQTYSHTSITGQVAYGGIGLRCVDMQCDSAILLSSFGFYVLEADYKPLVRRLQLQCIIDADMNDLVKCSQCDFKLSVDPTLAYFKCICGRFQCRTCARPYNQKHKGKTCAQVNEDEAKENSATKM</sequence>
<dbReference type="InterPro" id="IPR051628">
    <property type="entry name" value="LUBAC_E3_Ligases"/>
</dbReference>
<dbReference type="GO" id="GO:0008270">
    <property type="term" value="F:zinc ion binding"/>
    <property type="evidence" value="ECO:0007669"/>
    <property type="project" value="UniProtKB-KW"/>
</dbReference>
<evidence type="ECO:0000256" key="2">
    <source>
        <dbReference type="ARBA" id="ARBA00022679"/>
    </source>
</evidence>
<evidence type="ECO:0000256" key="1">
    <source>
        <dbReference type="ARBA" id="ARBA00004906"/>
    </source>
</evidence>
<evidence type="ECO:0000256" key="7">
    <source>
        <dbReference type="ARBA" id="ARBA00022833"/>
    </source>
</evidence>
<reference evidence="10" key="1">
    <citation type="submission" date="2022-11" db="UniProtKB">
        <authorList>
            <consortium name="WormBaseParasite"/>
        </authorList>
    </citation>
    <scope>IDENTIFICATION</scope>
</reference>
<dbReference type="Proteomes" id="UP000887578">
    <property type="component" value="Unplaced"/>
</dbReference>
<organism evidence="9 10">
    <name type="scientific">Panagrolaimus davidi</name>
    <dbReference type="NCBI Taxonomy" id="227884"/>
    <lineage>
        <taxon>Eukaryota</taxon>
        <taxon>Metazoa</taxon>
        <taxon>Ecdysozoa</taxon>
        <taxon>Nematoda</taxon>
        <taxon>Chromadorea</taxon>
        <taxon>Rhabditida</taxon>
        <taxon>Tylenchina</taxon>
        <taxon>Panagrolaimomorpha</taxon>
        <taxon>Panagrolaimoidea</taxon>
        <taxon>Panagrolaimidae</taxon>
        <taxon>Panagrolaimus</taxon>
    </lineage>
</organism>
<accession>A0A914RE18</accession>
<evidence type="ECO:0000256" key="5">
    <source>
        <dbReference type="ARBA" id="ARBA00022771"/>
    </source>
</evidence>